<dbReference type="AlphaFoldDB" id="A0A5E6VHL1"/>
<name>A0A5E6VHL1_PSEFL</name>
<dbReference type="Pfam" id="PF13148">
    <property type="entry name" value="DUF3987"/>
    <property type="match status" value="1"/>
</dbReference>
<proteinExistence type="predicted"/>
<dbReference type="EMBL" id="LR700647">
    <property type="protein sequence ID" value="VVM15873.1"/>
    <property type="molecule type" value="Genomic_DNA"/>
</dbReference>
<reference evidence="1" key="1">
    <citation type="submission" date="2019-09" db="EMBL/GenBank/DDBJ databases">
        <authorList>
            <person name="Chandra G."/>
            <person name="Truman W A."/>
        </authorList>
    </citation>
    <scope>NUCLEOTIDE SEQUENCE</scope>
    <source>
        <strain evidence="1">PS683</strain>
    </source>
</reference>
<dbReference type="InterPro" id="IPR025048">
    <property type="entry name" value="DUF3987"/>
</dbReference>
<evidence type="ECO:0008006" key="2">
    <source>
        <dbReference type="Google" id="ProtNLM"/>
    </source>
</evidence>
<sequence length="502" mass="56059">MTSHEQIPSFLAEMPEPALSSYLNPSIVPKLLPSGLARVMPWRDELLPTALQEYVRDVAERTQCPPDYVGVTLVVAVSTVVGRKFTIHPKQHDDWLVVPNQWGVIIGPPSTMKSPALKQAMLSLRRLESRERERYSQAQAEHRAGSQLLEMKRNAAKTKAKKLLGGGDEDAAVAELNSLSSENQAPTQHRYIVNDATVEKLGELLNENPNGLVLERDELGGWLATMQSEDGSVARAFYLECFDGNGSFTYDRIGRGTIFIESCCLSLIGGIQPSRITSLVHAAVSGELDDGLIQRLQLAVYPDDVREWRLIDRRPNKAAAERMEQIIDHLDQLPAEPRIALRFSPEAQEVFNAWYTCHMQQSRSEHLHPVLQSHYLKMPKTIAGLALLFELIEGGREAAVGVESTDRAVDWAIYLMSHAQRLYGAAINSPFLGARLILERQQKLPEPFTAREVRQKDWTGLGSQDAVNNALAILVEHDFIVGYEVVGEKGGRPSTRYAWRKT</sequence>
<protein>
    <recommendedName>
        <fullName evidence="2">DUF3987 domain-containing protein</fullName>
    </recommendedName>
</protein>
<accession>A0A5E6VHL1</accession>
<organism evidence="1">
    <name type="scientific">Pseudomonas fluorescens</name>
    <dbReference type="NCBI Taxonomy" id="294"/>
    <lineage>
        <taxon>Bacteria</taxon>
        <taxon>Pseudomonadati</taxon>
        <taxon>Pseudomonadota</taxon>
        <taxon>Gammaproteobacteria</taxon>
        <taxon>Pseudomonadales</taxon>
        <taxon>Pseudomonadaceae</taxon>
        <taxon>Pseudomonas</taxon>
    </lineage>
</organism>
<gene>
    <name evidence="1" type="ORF">PS683_04194</name>
</gene>
<evidence type="ECO:0000313" key="1">
    <source>
        <dbReference type="EMBL" id="VVM15873.1"/>
    </source>
</evidence>